<feature type="transmembrane region" description="Helical" evidence="7">
    <location>
        <begin position="291"/>
        <end position="313"/>
    </location>
</feature>
<evidence type="ECO:0000313" key="9">
    <source>
        <dbReference type="Proteomes" id="UP000319809"/>
    </source>
</evidence>
<dbReference type="KEGG" id="spol:FH971_07050"/>
<keyword evidence="3 7" id="KW-0812">Transmembrane</keyword>
<keyword evidence="4 7" id="KW-1133">Transmembrane helix</keyword>
<evidence type="ECO:0000313" key="8">
    <source>
        <dbReference type="EMBL" id="QDE30741.1"/>
    </source>
</evidence>
<name>A0A4Y5YD83_9GAMM</name>
<feature type="transmembrane region" description="Helical" evidence="7">
    <location>
        <begin position="140"/>
        <end position="163"/>
    </location>
</feature>
<evidence type="ECO:0000256" key="4">
    <source>
        <dbReference type="ARBA" id="ARBA00022989"/>
    </source>
</evidence>
<protein>
    <submittedName>
        <fullName evidence="8">AI-2E family transporter</fullName>
    </submittedName>
</protein>
<dbReference type="NCBIfam" id="NF008930">
    <property type="entry name" value="PRK12287.1"/>
    <property type="match status" value="1"/>
</dbReference>
<keyword evidence="5 7" id="KW-0472">Membrane</keyword>
<reference evidence="8 9" key="1">
    <citation type="submission" date="2019-06" db="EMBL/GenBank/DDBJ databases">
        <title>The genome of Shewanella sp. SM1901.</title>
        <authorList>
            <person name="Cha Q."/>
        </authorList>
    </citation>
    <scope>NUCLEOTIDE SEQUENCE [LARGE SCALE GENOMIC DNA]</scope>
    <source>
        <strain evidence="8 9">SM1901</strain>
    </source>
</reference>
<evidence type="ECO:0000256" key="1">
    <source>
        <dbReference type="ARBA" id="ARBA00004141"/>
    </source>
</evidence>
<feature type="transmembrane region" description="Helical" evidence="7">
    <location>
        <begin position="65"/>
        <end position="87"/>
    </location>
</feature>
<evidence type="ECO:0000256" key="3">
    <source>
        <dbReference type="ARBA" id="ARBA00022692"/>
    </source>
</evidence>
<feature type="region of interest" description="Disordered" evidence="6">
    <location>
        <begin position="356"/>
        <end position="404"/>
    </location>
</feature>
<evidence type="ECO:0000256" key="5">
    <source>
        <dbReference type="ARBA" id="ARBA00023136"/>
    </source>
</evidence>
<feature type="transmembrane region" description="Helical" evidence="7">
    <location>
        <begin position="197"/>
        <end position="218"/>
    </location>
</feature>
<dbReference type="InterPro" id="IPR002549">
    <property type="entry name" value="AI-2E-like"/>
</dbReference>
<organism evidence="8 9">
    <name type="scientific">Shewanella polaris</name>
    <dbReference type="NCBI Taxonomy" id="2588449"/>
    <lineage>
        <taxon>Bacteria</taxon>
        <taxon>Pseudomonadati</taxon>
        <taxon>Pseudomonadota</taxon>
        <taxon>Gammaproteobacteria</taxon>
        <taxon>Alteromonadales</taxon>
        <taxon>Shewanellaceae</taxon>
        <taxon>Shewanella</taxon>
    </lineage>
</organism>
<dbReference type="EMBL" id="CP041036">
    <property type="protein sequence ID" value="QDE30741.1"/>
    <property type="molecule type" value="Genomic_DNA"/>
</dbReference>
<feature type="transmembrane region" description="Helical" evidence="7">
    <location>
        <begin position="9"/>
        <end position="27"/>
    </location>
</feature>
<evidence type="ECO:0000256" key="7">
    <source>
        <dbReference type="SAM" id="Phobius"/>
    </source>
</evidence>
<keyword evidence="9" id="KW-1185">Reference proteome</keyword>
<proteinExistence type="inferred from homology"/>
<comment type="similarity">
    <text evidence="2">Belongs to the autoinducer-2 exporter (AI-2E) (TC 2.A.86) family.</text>
</comment>
<dbReference type="PANTHER" id="PTHR21716:SF64">
    <property type="entry name" value="AI-2 TRANSPORT PROTEIN TQSA"/>
    <property type="match status" value="1"/>
</dbReference>
<evidence type="ECO:0000256" key="2">
    <source>
        <dbReference type="ARBA" id="ARBA00009773"/>
    </source>
</evidence>
<feature type="compositionally biased region" description="Basic and acidic residues" evidence="6">
    <location>
        <begin position="368"/>
        <end position="381"/>
    </location>
</feature>
<dbReference type="PANTHER" id="PTHR21716">
    <property type="entry name" value="TRANSMEMBRANE PROTEIN"/>
    <property type="match status" value="1"/>
</dbReference>
<dbReference type="Proteomes" id="UP000319809">
    <property type="component" value="Chromosome"/>
</dbReference>
<dbReference type="GO" id="GO:0055085">
    <property type="term" value="P:transmembrane transport"/>
    <property type="evidence" value="ECO:0007669"/>
    <property type="project" value="TreeGrafter"/>
</dbReference>
<evidence type="ECO:0000256" key="6">
    <source>
        <dbReference type="SAM" id="MobiDB-lite"/>
    </source>
</evidence>
<dbReference type="RefSeq" id="WP_140233824.1">
    <property type="nucleotide sequence ID" value="NZ_CP041036.1"/>
</dbReference>
<dbReference type="Pfam" id="PF01594">
    <property type="entry name" value="AI-2E_transport"/>
    <property type="match status" value="1"/>
</dbReference>
<accession>A0A4Y5YD83</accession>
<dbReference type="AlphaFoldDB" id="A0A4Y5YD83"/>
<sequence>MKGIQQPSMAVRSFVVMACVVVILAGIKTASPIVVPFVLSAFLAVICNPAIMLMTRYHIPKWLSIILLMGFIVLMGLWLASLVGSSVTEFSKQMPVYREQLIEQFAWILEKLQDFNIQISKQKVLDYFDPGMALSMTTNMLSGVGNVMANLFLIILTIVFMLFEAQSMPRKFHLALDAPDKRLKQIDKFLQSVNQYMVIKTLVSLATGVVIGVGLTIIGVDYALLWAVVAFLFNYIPNIGSIIAAIPAVLLAFIQMGPGAAGITGLLYVGTNMVMGNVIEPRFMGRGLGLSTLVVFLSLIFWGWLLGSVGMLLSVPLTMIVKIGLESSESGNWLAILLSDVGDDLPVEEANSVKAEAEVAVEEQCNSDDGHYVNNDEKNELDSGANNDTHVDNDAKTKSSTTDV</sequence>
<feature type="transmembrane region" description="Helical" evidence="7">
    <location>
        <begin position="224"/>
        <end position="253"/>
    </location>
</feature>
<dbReference type="GO" id="GO:0016020">
    <property type="term" value="C:membrane"/>
    <property type="evidence" value="ECO:0007669"/>
    <property type="project" value="UniProtKB-SubCell"/>
</dbReference>
<comment type="subcellular location">
    <subcellularLocation>
        <location evidence="1">Membrane</location>
        <topology evidence="1">Multi-pass membrane protein</topology>
    </subcellularLocation>
</comment>
<gene>
    <name evidence="8" type="ORF">FH971_07050</name>
</gene>